<evidence type="ECO:0000256" key="2">
    <source>
        <dbReference type="SAM" id="SignalP"/>
    </source>
</evidence>
<feature type="chain" id="PRO_5017225350" description="Ribonuclease A-domain domain-containing protein" evidence="2">
    <location>
        <begin position="19"/>
        <end position="178"/>
    </location>
</feature>
<organism evidence="4 5">
    <name type="scientific">Paramormyrops kingsleyae</name>
    <dbReference type="NCBI Taxonomy" id="1676925"/>
    <lineage>
        <taxon>Eukaryota</taxon>
        <taxon>Metazoa</taxon>
        <taxon>Chordata</taxon>
        <taxon>Craniata</taxon>
        <taxon>Vertebrata</taxon>
        <taxon>Euteleostomi</taxon>
        <taxon>Actinopterygii</taxon>
        <taxon>Neopterygii</taxon>
        <taxon>Teleostei</taxon>
        <taxon>Osteoglossocephala</taxon>
        <taxon>Osteoglossomorpha</taxon>
        <taxon>Osteoglossiformes</taxon>
        <taxon>Mormyridae</taxon>
        <taxon>Paramormyrops</taxon>
    </lineage>
</organism>
<keyword evidence="5" id="KW-1185">Reference proteome</keyword>
<keyword evidence="2" id="KW-0732">Signal</keyword>
<feature type="domain" description="Ribonuclease A-domain" evidence="3">
    <location>
        <begin position="57"/>
        <end position="156"/>
    </location>
</feature>
<feature type="region of interest" description="Disordered" evidence="1">
    <location>
        <begin position="156"/>
        <end position="178"/>
    </location>
</feature>
<reference evidence="4" key="2">
    <citation type="submission" date="2025-09" db="UniProtKB">
        <authorList>
            <consortium name="Ensembl"/>
        </authorList>
    </citation>
    <scope>IDENTIFICATION</scope>
</reference>
<evidence type="ECO:0000313" key="5">
    <source>
        <dbReference type="Proteomes" id="UP000261540"/>
    </source>
</evidence>
<evidence type="ECO:0000259" key="3">
    <source>
        <dbReference type="SMART" id="SM00092"/>
    </source>
</evidence>
<dbReference type="InterPro" id="IPR023412">
    <property type="entry name" value="RNaseA_domain"/>
</dbReference>
<feature type="signal peptide" evidence="2">
    <location>
        <begin position="1"/>
        <end position="18"/>
    </location>
</feature>
<dbReference type="GeneTree" id="ENSGT01030000234784"/>
<dbReference type="Gene3D" id="3.10.130.10">
    <property type="entry name" value="Ribonuclease A-like domain"/>
    <property type="match status" value="1"/>
</dbReference>
<protein>
    <recommendedName>
        <fullName evidence="3">Ribonuclease A-domain domain-containing protein</fullName>
    </recommendedName>
</protein>
<dbReference type="Ensembl" id="ENSPKIT00000017414.1">
    <property type="protein sequence ID" value="ENSPKIP00000036467.1"/>
    <property type="gene ID" value="ENSPKIG00000015024.1"/>
</dbReference>
<dbReference type="AlphaFoldDB" id="A0A3B3T098"/>
<accession>A0A3B3T098</accession>
<reference evidence="4" key="1">
    <citation type="submission" date="2025-08" db="UniProtKB">
        <authorList>
            <consortium name="Ensembl"/>
        </authorList>
    </citation>
    <scope>IDENTIFICATION</scope>
</reference>
<dbReference type="SMART" id="SM00092">
    <property type="entry name" value="RNAse_Pc"/>
    <property type="match status" value="1"/>
</dbReference>
<dbReference type="InterPro" id="IPR036816">
    <property type="entry name" value="RNaseA-like_dom_sf"/>
</dbReference>
<evidence type="ECO:0000313" key="4">
    <source>
        <dbReference type="Ensembl" id="ENSPKIP00000036467.1"/>
    </source>
</evidence>
<proteinExistence type="predicted"/>
<sequence length="178" mass="20518">KLMQSCPLLVLLQTLCFAVGLVTIEPNPEPCMSTNDNNGYNKFLSKHVCKDTPMDTNLDEWQKFFNKHKALCNQNRLTQSFLRYRDKSRIENVCTTKGGKIYMENLCISNHTFSFITVRLYSSCKIRNATRESKHIILACDKVNNVCRPVHFERNQSDRRPNRKAPGCYYHPPASGVP</sequence>
<name>A0A3B3T098_9TELE</name>
<evidence type="ECO:0000256" key="1">
    <source>
        <dbReference type="SAM" id="MobiDB-lite"/>
    </source>
</evidence>
<dbReference type="Proteomes" id="UP000261540">
    <property type="component" value="Unplaced"/>
</dbReference>